<proteinExistence type="predicted"/>
<dbReference type="RefSeq" id="WP_225450495.1">
    <property type="nucleotide sequence ID" value="NZ_JAIWXB010000007.1"/>
</dbReference>
<gene>
    <name evidence="1" type="ORF">LD004_02580</name>
</gene>
<accession>A0AAW4SRY2</accession>
<dbReference type="Proteomes" id="UP001198461">
    <property type="component" value="Unassembled WGS sequence"/>
</dbReference>
<dbReference type="AlphaFoldDB" id="A0AAW4SRY2"/>
<sequence>MAIENEIPMSIEELRNLRDSMLRYLGEYVEDLSKNHDVRPLFSALEFIMQSIDNLKTV</sequence>
<name>A0AAW4SRY2_9BACE</name>
<evidence type="ECO:0000313" key="1">
    <source>
        <dbReference type="EMBL" id="MCA4702504.1"/>
    </source>
</evidence>
<organism evidence="1 2">
    <name type="scientific">Bacteroides xylanisolvens</name>
    <dbReference type="NCBI Taxonomy" id="371601"/>
    <lineage>
        <taxon>Bacteria</taxon>
        <taxon>Pseudomonadati</taxon>
        <taxon>Bacteroidota</taxon>
        <taxon>Bacteroidia</taxon>
        <taxon>Bacteroidales</taxon>
        <taxon>Bacteroidaceae</taxon>
        <taxon>Bacteroides</taxon>
    </lineage>
</organism>
<dbReference type="EMBL" id="JAIWYE010000007">
    <property type="protein sequence ID" value="MCA4702504.1"/>
    <property type="molecule type" value="Genomic_DNA"/>
</dbReference>
<evidence type="ECO:0000313" key="2">
    <source>
        <dbReference type="Proteomes" id="UP001198461"/>
    </source>
</evidence>
<protein>
    <submittedName>
        <fullName evidence="1">Uncharacterized protein</fullName>
    </submittedName>
</protein>
<comment type="caution">
    <text evidence="1">The sequence shown here is derived from an EMBL/GenBank/DDBJ whole genome shotgun (WGS) entry which is preliminary data.</text>
</comment>
<reference evidence="1" key="1">
    <citation type="submission" date="2023-08" db="EMBL/GenBank/DDBJ databases">
        <title>Mucin Metabolism Genes Underlie the Key Renovations of Bacteroides xylanisolvens Genomes in Captive Great Apes.</title>
        <authorList>
            <person name="Nishida A.H."/>
        </authorList>
    </citation>
    <scope>NUCLEOTIDE SEQUENCE</scope>
    <source>
        <strain evidence="1">P13.H9</strain>
    </source>
</reference>